<evidence type="ECO:0000313" key="6">
    <source>
        <dbReference type="EMBL" id="KAJ8609500.1"/>
    </source>
</evidence>
<feature type="compositionally biased region" description="Basic and acidic residues" evidence="4">
    <location>
        <begin position="400"/>
        <end position="412"/>
    </location>
</feature>
<dbReference type="PROSITE" id="PS50102">
    <property type="entry name" value="RRM"/>
    <property type="match status" value="2"/>
</dbReference>
<reference evidence="6" key="1">
    <citation type="submission" date="2023-01" db="EMBL/GenBank/DDBJ databases">
        <title>Metagenome sequencing of chrysophaentin producing Chrysophaeum taylorii.</title>
        <authorList>
            <person name="Davison J."/>
            <person name="Bewley C."/>
        </authorList>
    </citation>
    <scope>NUCLEOTIDE SEQUENCE</scope>
    <source>
        <strain evidence="6">NIES-1699</strain>
    </source>
</reference>
<evidence type="ECO:0000256" key="4">
    <source>
        <dbReference type="SAM" id="MobiDB-lite"/>
    </source>
</evidence>
<keyword evidence="7" id="KW-1185">Reference proteome</keyword>
<feature type="domain" description="RRM" evidence="5">
    <location>
        <begin position="261"/>
        <end position="337"/>
    </location>
</feature>
<gene>
    <name evidence="6" type="ORF">CTAYLR_005465</name>
</gene>
<feature type="compositionally biased region" description="Low complexity" evidence="4">
    <location>
        <begin position="487"/>
        <end position="513"/>
    </location>
</feature>
<dbReference type="AlphaFoldDB" id="A0AAD7XLJ7"/>
<dbReference type="Pfam" id="PF00076">
    <property type="entry name" value="RRM_1"/>
    <property type="match status" value="2"/>
</dbReference>
<dbReference type="PANTHER" id="PTHR48032:SF6">
    <property type="entry name" value="RNA-BINDING (RRM_RBD_RNP MOTIFS) FAMILY PROTEIN"/>
    <property type="match status" value="1"/>
</dbReference>
<keyword evidence="2 3" id="KW-0694">RNA-binding</keyword>
<feature type="compositionally biased region" description="Basic and acidic residues" evidence="4">
    <location>
        <begin position="537"/>
        <end position="548"/>
    </location>
</feature>
<dbReference type="Proteomes" id="UP001230188">
    <property type="component" value="Unassembled WGS sequence"/>
</dbReference>
<evidence type="ECO:0000256" key="2">
    <source>
        <dbReference type="ARBA" id="ARBA00022884"/>
    </source>
</evidence>
<dbReference type="GO" id="GO:0003729">
    <property type="term" value="F:mRNA binding"/>
    <property type="evidence" value="ECO:0007669"/>
    <property type="project" value="TreeGrafter"/>
</dbReference>
<accession>A0AAD7XLJ7</accession>
<feature type="region of interest" description="Disordered" evidence="4">
    <location>
        <begin position="37"/>
        <end position="87"/>
    </location>
</feature>
<dbReference type="SMART" id="SM00360">
    <property type="entry name" value="RRM"/>
    <property type="match status" value="2"/>
</dbReference>
<feature type="compositionally biased region" description="Low complexity" evidence="4">
    <location>
        <begin position="455"/>
        <end position="469"/>
    </location>
</feature>
<feature type="compositionally biased region" description="Low complexity" evidence="4">
    <location>
        <begin position="213"/>
        <end position="224"/>
    </location>
</feature>
<dbReference type="InterPro" id="IPR012677">
    <property type="entry name" value="Nucleotide-bd_a/b_plait_sf"/>
</dbReference>
<feature type="region of interest" description="Disordered" evidence="4">
    <location>
        <begin position="179"/>
        <end position="248"/>
    </location>
</feature>
<evidence type="ECO:0000259" key="5">
    <source>
        <dbReference type="PROSITE" id="PS50102"/>
    </source>
</evidence>
<proteinExistence type="predicted"/>
<dbReference type="EMBL" id="JAQMWT010000139">
    <property type="protein sequence ID" value="KAJ8609500.1"/>
    <property type="molecule type" value="Genomic_DNA"/>
</dbReference>
<name>A0AAD7XLJ7_9STRA</name>
<feature type="compositionally biased region" description="Pro residues" evidence="4">
    <location>
        <begin position="68"/>
        <end position="83"/>
    </location>
</feature>
<feature type="domain" description="RRM" evidence="5">
    <location>
        <begin position="109"/>
        <end position="185"/>
    </location>
</feature>
<organism evidence="6 7">
    <name type="scientific">Chrysophaeum taylorii</name>
    <dbReference type="NCBI Taxonomy" id="2483200"/>
    <lineage>
        <taxon>Eukaryota</taxon>
        <taxon>Sar</taxon>
        <taxon>Stramenopiles</taxon>
        <taxon>Ochrophyta</taxon>
        <taxon>Pelagophyceae</taxon>
        <taxon>Pelagomonadales</taxon>
        <taxon>Pelagomonadaceae</taxon>
        <taxon>Chrysophaeum</taxon>
    </lineage>
</organism>
<dbReference type="InterPro" id="IPR000504">
    <property type="entry name" value="RRM_dom"/>
</dbReference>
<protein>
    <recommendedName>
        <fullName evidence="5">RRM domain-containing protein</fullName>
    </recommendedName>
</protein>
<dbReference type="InterPro" id="IPR035979">
    <property type="entry name" value="RBD_domain_sf"/>
</dbReference>
<evidence type="ECO:0000313" key="7">
    <source>
        <dbReference type="Proteomes" id="UP001230188"/>
    </source>
</evidence>
<dbReference type="Gene3D" id="3.30.70.330">
    <property type="match status" value="2"/>
</dbReference>
<keyword evidence="1" id="KW-0677">Repeat</keyword>
<comment type="caution">
    <text evidence="6">The sequence shown here is derived from an EMBL/GenBank/DDBJ whole genome shotgun (WGS) entry which is preliminary data.</text>
</comment>
<dbReference type="PANTHER" id="PTHR48032">
    <property type="entry name" value="RNA-BINDING PROTEIN MUSASHI HOMOLOG RBP6"/>
    <property type="match status" value="1"/>
</dbReference>
<feature type="region of interest" description="Disordered" evidence="4">
    <location>
        <begin position="344"/>
        <end position="548"/>
    </location>
</feature>
<dbReference type="GO" id="GO:0006417">
    <property type="term" value="P:regulation of translation"/>
    <property type="evidence" value="ECO:0007669"/>
    <property type="project" value="TreeGrafter"/>
</dbReference>
<evidence type="ECO:0000256" key="3">
    <source>
        <dbReference type="PROSITE-ProRule" id="PRU00176"/>
    </source>
</evidence>
<dbReference type="SUPFAM" id="SSF54928">
    <property type="entry name" value="RNA-binding domain, RBD"/>
    <property type="match status" value="2"/>
</dbReference>
<evidence type="ECO:0000256" key="1">
    <source>
        <dbReference type="ARBA" id="ARBA00022737"/>
    </source>
</evidence>
<sequence length="548" mass="59078">MDLGLGVYEETEVDGDFNEVGLEPLITSTTSVVVEEAPHEAGDDGVADQPPSTRHPRGADPGAAGWSPGPPQGYGTPPPPGAPAPYAAPYATTTGTVGANATADIEQVGKLFLGGISWQTDENQLHAYFSSFGELIDVAVMRNKVTGISRGFGFITYSSADSVETVLAREHHLDGRRIDIKRAVPRDRAPPALDRGGQRGGMSAYGPAGGGQQQQQQPQPQQPGHLHYQAHDPGPPYHRGGAGAAGHGGGMYGNGAGAATRKLFVGGIPPTVTEAEFRQYFERFGAVVDAVVMYDRNTLRSRGFGFVTFADLESARAVLSQQHELQGKFVEVKSAEPKEVMNAQHAAVAAQHHHHPHADYQNYQQPPPQQQYVGDHHPMQQHHHAYGAQGGSAYGMDSNMHQRPDAVYHDARGGMQMPPQQHHHPAYAPLPGGPSHYQPHPHDPYHHGYAQHYGQQQQQPQVDPIDQQQHYASQQQRGYDASGRGAQGAAMGDAYAAYQQQRNMAGGPQQQYGYPPPPPPPQDNFAGSYRGQGGSSRNRDRGYRGYNG</sequence>
<feature type="compositionally biased region" description="Basic and acidic residues" evidence="4">
    <location>
        <begin position="179"/>
        <end position="189"/>
    </location>
</feature>